<name>A0A545UFM4_9GAMM</name>
<evidence type="ECO:0000259" key="2">
    <source>
        <dbReference type="Pfam" id="PF03795"/>
    </source>
</evidence>
<accession>A0A545UFM4</accession>
<gene>
    <name evidence="3" type="ORF">FLL46_07015</name>
</gene>
<sequence>MRISIQLLVTICIIVFACSKLEASPLSSSASSGTEAKLKLFAVEIKVGPNWDSSKAPNEQAFFKEHSTNLKKLREAGHIVMGARYSDIGLIIFSANSPEEVKAFMEKDPSMSAGTFKYEVHTFNVFYPGLVQSRSKE</sequence>
<comment type="caution">
    <text evidence="3">The sequence shown here is derived from an EMBL/GenBank/DDBJ whole genome shotgun (WGS) entry which is preliminary data.</text>
</comment>
<feature type="domain" description="YCII-related" evidence="2">
    <location>
        <begin position="57"/>
        <end position="123"/>
    </location>
</feature>
<dbReference type="EMBL" id="VIKS01000004">
    <property type="protein sequence ID" value="TQV88271.1"/>
    <property type="molecule type" value="Genomic_DNA"/>
</dbReference>
<evidence type="ECO:0000256" key="1">
    <source>
        <dbReference type="ARBA" id="ARBA00007689"/>
    </source>
</evidence>
<reference evidence="3 4" key="1">
    <citation type="submission" date="2019-07" db="EMBL/GenBank/DDBJ databases">
        <title>Draft genome for Aliikangiella sp. M105.</title>
        <authorList>
            <person name="Wang G."/>
        </authorList>
    </citation>
    <scope>NUCLEOTIDE SEQUENCE [LARGE SCALE GENOMIC DNA]</scope>
    <source>
        <strain evidence="3 4">M105</strain>
    </source>
</reference>
<dbReference type="Gene3D" id="3.30.70.1060">
    <property type="entry name" value="Dimeric alpha+beta barrel"/>
    <property type="match status" value="1"/>
</dbReference>
<proteinExistence type="inferred from homology"/>
<dbReference type="OrthoDB" id="8968203at2"/>
<dbReference type="AlphaFoldDB" id="A0A545UFM4"/>
<evidence type="ECO:0000313" key="3">
    <source>
        <dbReference type="EMBL" id="TQV88271.1"/>
    </source>
</evidence>
<comment type="similarity">
    <text evidence="1">Belongs to the YciI family.</text>
</comment>
<dbReference type="InterPro" id="IPR005545">
    <property type="entry name" value="YCII"/>
</dbReference>
<dbReference type="Pfam" id="PF03795">
    <property type="entry name" value="YCII"/>
    <property type="match status" value="1"/>
</dbReference>
<organism evidence="3 4">
    <name type="scientific">Aliikangiella coralliicola</name>
    <dbReference type="NCBI Taxonomy" id="2592383"/>
    <lineage>
        <taxon>Bacteria</taxon>
        <taxon>Pseudomonadati</taxon>
        <taxon>Pseudomonadota</taxon>
        <taxon>Gammaproteobacteria</taxon>
        <taxon>Oceanospirillales</taxon>
        <taxon>Pleioneaceae</taxon>
        <taxon>Aliikangiella</taxon>
    </lineage>
</organism>
<dbReference type="SUPFAM" id="SSF54909">
    <property type="entry name" value="Dimeric alpha+beta barrel"/>
    <property type="match status" value="1"/>
</dbReference>
<protein>
    <recommendedName>
        <fullName evidence="2">YCII-related domain-containing protein</fullName>
    </recommendedName>
</protein>
<evidence type="ECO:0000313" key="4">
    <source>
        <dbReference type="Proteomes" id="UP000315439"/>
    </source>
</evidence>
<dbReference type="PROSITE" id="PS51257">
    <property type="entry name" value="PROKAR_LIPOPROTEIN"/>
    <property type="match status" value="1"/>
</dbReference>
<dbReference type="InterPro" id="IPR011008">
    <property type="entry name" value="Dimeric_a/b-barrel"/>
</dbReference>
<keyword evidence="4" id="KW-1185">Reference proteome</keyword>
<dbReference type="RefSeq" id="WP_142892779.1">
    <property type="nucleotide sequence ID" value="NZ_ML660162.1"/>
</dbReference>
<dbReference type="Proteomes" id="UP000315439">
    <property type="component" value="Unassembled WGS sequence"/>
</dbReference>